<proteinExistence type="predicted"/>
<dbReference type="EMBL" id="MOAY01000050">
    <property type="protein sequence ID" value="ROM46079.1"/>
    <property type="molecule type" value="Genomic_DNA"/>
</dbReference>
<reference evidence="1 2" key="1">
    <citation type="submission" date="2016-10" db="EMBL/GenBank/DDBJ databases">
        <title>Comparative genome analysis of multiple Pseudomonas spp. focuses on biocontrol and plant growth promoting traits.</title>
        <authorList>
            <person name="Tao X.-Y."/>
            <person name="Taylor C.G."/>
        </authorList>
    </citation>
    <scope>NUCLEOTIDE SEQUENCE [LARGE SCALE GENOMIC DNA]</scope>
    <source>
        <strain evidence="1 2">29G9</strain>
    </source>
</reference>
<name>A0A423EYC1_9PSED</name>
<dbReference type="AlphaFoldDB" id="A0A423EYC1"/>
<evidence type="ECO:0000313" key="2">
    <source>
        <dbReference type="Proteomes" id="UP000284656"/>
    </source>
</evidence>
<dbReference type="Proteomes" id="UP000284656">
    <property type="component" value="Unassembled WGS sequence"/>
</dbReference>
<accession>A0A423EYC1</accession>
<evidence type="ECO:0000313" key="1">
    <source>
        <dbReference type="EMBL" id="ROM46079.1"/>
    </source>
</evidence>
<comment type="caution">
    <text evidence="1">The sequence shown here is derived from an EMBL/GenBank/DDBJ whole genome shotgun (WGS) entry which is preliminary data.</text>
</comment>
<protein>
    <submittedName>
        <fullName evidence="1">Uncharacterized protein</fullName>
    </submittedName>
</protein>
<gene>
    <name evidence="1" type="ORF">BK648_15635</name>
</gene>
<sequence length="100" mass="10775">MAAPTGETVGQLALLKVSVEHSVKCPVISPKANKARLVEVITLIDGQVLFKHILYGSRTDNSKMYGAIRKFDPLVTKVDIRGNIATKVLAQGTCKARNVA</sequence>
<organism evidence="1 2">
    <name type="scientific">Pseudomonas poae</name>
    <dbReference type="NCBI Taxonomy" id="200451"/>
    <lineage>
        <taxon>Bacteria</taxon>
        <taxon>Pseudomonadati</taxon>
        <taxon>Pseudomonadota</taxon>
        <taxon>Gammaproteobacteria</taxon>
        <taxon>Pseudomonadales</taxon>
        <taxon>Pseudomonadaceae</taxon>
        <taxon>Pseudomonas</taxon>
    </lineage>
</organism>